<reference evidence="1" key="1">
    <citation type="submission" date="2021-06" db="EMBL/GenBank/DDBJ databases">
        <authorList>
            <person name="Criscuolo A."/>
        </authorList>
    </citation>
    <scope>NUCLEOTIDE SEQUENCE</scope>
    <source>
        <strain evidence="1">CIP111600</strain>
    </source>
</reference>
<accession>A0A916K1I5</accession>
<organism evidence="1 2">
    <name type="scientific">Paenibacillus solanacearum</name>
    <dbReference type="NCBI Taxonomy" id="2048548"/>
    <lineage>
        <taxon>Bacteria</taxon>
        <taxon>Bacillati</taxon>
        <taxon>Bacillota</taxon>
        <taxon>Bacilli</taxon>
        <taxon>Bacillales</taxon>
        <taxon>Paenibacillaceae</taxon>
        <taxon>Paenibacillus</taxon>
    </lineage>
</organism>
<evidence type="ECO:0000313" key="1">
    <source>
        <dbReference type="EMBL" id="CAG7625227.1"/>
    </source>
</evidence>
<dbReference type="EMBL" id="CAJVAS010000010">
    <property type="protein sequence ID" value="CAG7625227.1"/>
    <property type="molecule type" value="Genomic_DNA"/>
</dbReference>
<evidence type="ECO:0000313" key="2">
    <source>
        <dbReference type="Proteomes" id="UP000693672"/>
    </source>
</evidence>
<keyword evidence="2" id="KW-1185">Reference proteome</keyword>
<name>A0A916K1I5_9BACL</name>
<sequence>MEDFFALDERLGIPLPQMQKDFDAYTKSEQTEMLLRWEQIRGTIPERIKQIERVIIAKQDELSVENNFARSCRLNSEIADLASAINDLHLWFRVNQDITAERMHR</sequence>
<proteinExistence type="predicted"/>
<gene>
    <name evidence="1" type="ORF">PAESOLCIP111_02705</name>
</gene>
<protein>
    <submittedName>
        <fullName evidence="1">Uncharacterized protein</fullName>
    </submittedName>
</protein>
<comment type="caution">
    <text evidence="1">The sequence shown here is derived from an EMBL/GenBank/DDBJ whole genome shotgun (WGS) entry which is preliminary data.</text>
</comment>
<dbReference type="AlphaFoldDB" id="A0A916K1I5"/>
<dbReference type="RefSeq" id="WP_218092481.1">
    <property type="nucleotide sequence ID" value="NZ_CAJVAS010000010.1"/>
</dbReference>
<dbReference type="Proteomes" id="UP000693672">
    <property type="component" value="Unassembled WGS sequence"/>
</dbReference>